<dbReference type="EMBL" id="HBEY01007176">
    <property type="protein sequence ID" value="CAD8600162.1"/>
    <property type="molecule type" value="Transcribed_RNA"/>
</dbReference>
<dbReference type="InterPro" id="IPR029063">
    <property type="entry name" value="SAM-dependent_MTases_sf"/>
</dbReference>
<reference evidence="2" key="1">
    <citation type="submission" date="2021-01" db="EMBL/GenBank/DDBJ databases">
        <authorList>
            <person name="Corre E."/>
            <person name="Pelletier E."/>
            <person name="Niang G."/>
            <person name="Scheremetjew M."/>
            <person name="Finn R."/>
            <person name="Kale V."/>
            <person name="Holt S."/>
            <person name="Cochrane G."/>
            <person name="Meng A."/>
            <person name="Brown T."/>
            <person name="Cohen L."/>
        </authorList>
    </citation>
    <scope>NUCLEOTIDE SEQUENCE</scope>
    <source>
        <strain evidence="2">PLY182g</strain>
    </source>
</reference>
<dbReference type="InterPro" id="IPR010940">
    <property type="entry name" value="Mg_prot_MeTrfase_C"/>
</dbReference>
<dbReference type="GO" id="GO:0015995">
    <property type="term" value="P:chlorophyll biosynthetic process"/>
    <property type="evidence" value="ECO:0007669"/>
    <property type="project" value="InterPro"/>
</dbReference>
<dbReference type="PANTHER" id="PTHR43464">
    <property type="entry name" value="METHYLTRANSFERASE"/>
    <property type="match status" value="1"/>
</dbReference>
<sequence length="262" mass="28439">MAALYLASTLPTALVVTPNALVLQSPTHRFALTTMAVDDKAEVMEYFNNEGFNRWSRIYSEDGEVNKVQLDIRTGHGQTVDKVLRWVDADGSAKDGATFCDAGCGVGSLALPLADRGAQVTASDISDAMVSEATSRAAAAGLSERVSFSTSDLENLSGSFDTVSCIDVMIHYPSDKMVGMVGHLAGLAEKRLIISFAPNTWYYRALKSFGELFPGPSKTTRAYLHTEEAVLDALRVAGFKPERTEMTGTNFYFSRLIEAVRE</sequence>
<dbReference type="NCBIfam" id="TIGR02021">
    <property type="entry name" value="BchM-ChlM"/>
    <property type="match status" value="1"/>
</dbReference>
<gene>
    <name evidence="2" type="ORF">CPEL01642_LOCUS3492</name>
</gene>
<dbReference type="CDD" id="cd02440">
    <property type="entry name" value="AdoMet_MTases"/>
    <property type="match status" value="1"/>
</dbReference>
<protein>
    <recommendedName>
        <fullName evidence="1">Magnesium-protoporphyrin IX methyltransferase C-terminal domain-containing protein</fullName>
    </recommendedName>
</protein>
<dbReference type="PROSITE" id="PS51556">
    <property type="entry name" value="SAM_MT_MG_PIX"/>
    <property type="match status" value="1"/>
</dbReference>
<dbReference type="GO" id="GO:0046406">
    <property type="term" value="F:magnesium protoporphyrin IX methyltransferase activity"/>
    <property type="evidence" value="ECO:0007669"/>
    <property type="project" value="InterPro"/>
</dbReference>
<dbReference type="AlphaFoldDB" id="A0A7S0L2B9"/>
<organism evidence="2">
    <name type="scientific">Coccolithus braarudii</name>
    <dbReference type="NCBI Taxonomy" id="221442"/>
    <lineage>
        <taxon>Eukaryota</taxon>
        <taxon>Haptista</taxon>
        <taxon>Haptophyta</taxon>
        <taxon>Prymnesiophyceae</taxon>
        <taxon>Coccolithales</taxon>
        <taxon>Coccolithaceae</taxon>
        <taxon>Coccolithus</taxon>
    </lineage>
</organism>
<dbReference type="Pfam" id="PF07109">
    <property type="entry name" value="Mg-por_mtran_C"/>
    <property type="match status" value="1"/>
</dbReference>
<dbReference type="SUPFAM" id="SSF53335">
    <property type="entry name" value="S-adenosyl-L-methionine-dependent methyltransferases"/>
    <property type="match status" value="1"/>
</dbReference>
<evidence type="ECO:0000313" key="2">
    <source>
        <dbReference type="EMBL" id="CAD8600162.1"/>
    </source>
</evidence>
<proteinExistence type="predicted"/>
<feature type="domain" description="Magnesium-protoporphyrin IX methyltransferase C-terminal" evidence="1">
    <location>
        <begin position="165"/>
        <end position="261"/>
    </location>
</feature>
<accession>A0A7S0L2B9</accession>
<dbReference type="InterPro" id="IPR010251">
    <property type="entry name" value="Mg_prot_MeTrfase"/>
</dbReference>
<evidence type="ECO:0000259" key="1">
    <source>
        <dbReference type="Pfam" id="PF07109"/>
    </source>
</evidence>
<dbReference type="Gene3D" id="3.40.50.150">
    <property type="entry name" value="Vaccinia Virus protein VP39"/>
    <property type="match status" value="1"/>
</dbReference>
<name>A0A7S0L2B9_9EUKA</name>